<dbReference type="Pfam" id="PF03401">
    <property type="entry name" value="TctC"/>
    <property type="match status" value="1"/>
</dbReference>
<name>A0A931H3M5_9BURK</name>
<dbReference type="Proteomes" id="UP000651050">
    <property type="component" value="Unassembled WGS sequence"/>
</dbReference>
<organism evidence="2 3">
    <name type="scientific">Caenimonas aquaedulcis</name>
    <dbReference type="NCBI Taxonomy" id="2793270"/>
    <lineage>
        <taxon>Bacteria</taxon>
        <taxon>Pseudomonadati</taxon>
        <taxon>Pseudomonadota</taxon>
        <taxon>Betaproteobacteria</taxon>
        <taxon>Burkholderiales</taxon>
        <taxon>Comamonadaceae</taxon>
        <taxon>Caenimonas</taxon>
    </lineage>
</organism>
<comment type="caution">
    <text evidence="2">The sequence shown here is derived from an EMBL/GenBank/DDBJ whole genome shotgun (WGS) entry which is preliminary data.</text>
</comment>
<reference evidence="2" key="1">
    <citation type="submission" date="2020-11" db="EMBL/GenBank/DDBJ databases">
        <title>Bacterial whole genome sequence for Caenimonas sp. DR4.4.</title>
        <authorList>
            <person name="Le V."/>
            <person name="Ko S.-R."/>
            <person name="Ahn C.-Y."/>
            <person name="Oh H.-M."/>
        </authorList>
    </citation>
    <scope>NUCLEOTIDE SEQUENCE</scope>
    <source>
        <strain evidence="2">DR4.4</strain>
    </source>
</reference>
<comment type="similarity">
    <text evidence="1">Belongs to the UPF0065 (bug) family.</text>
</comment>
<dbReference type="Gene3D" id="3.40.190.150">
    <property type="entry name" value="Bordetella uptake gene, domain 1"/>
    <property type="match status" value="1"/>
</dbReference>
<accession>A0A931H3M5</accession>
<keyword evidence="3" id="KW-1185">Reference proteome</keyword>
<dbReference type="PIRSF" id="PIRSF017082">
    <property type="entry name" value="YflP"/>
    <property type="match status" value="1"/>
</dbReference>
<dbReference type="EMBL" id="JADWYS010000001">
    <property type="protein sequence ID" value="MBG9387996.1"/>
    <property type="molecule type" value="Genomic_DNA"/>
</dbReference>
<dbReference type="RefSeq" id="WP_196985875.1">
    <property type="nucleotide sequence ID" value="NZ_JADWYS010000001.1"/>
</dbReference>
<dbReference type="CDD" id="cd07012">
    <property type="entry name" value="PBP2_Bug_TTT"/>
    <property type="match status" value="1"/>
</dbReference>
<dbReference type="Gene3D" id="3.40.190.10">
    <property type="entry name" value="Periplasmic binding protein-like II"/>
    <property type="match status" value="1"/>
</dbReference>
<dbReference type="SUPFAM" id="SSF53850">
    <property type="entry name" value="Periplasmic binding protein-like II"/>
    <property type="match status" value="1"/>
</dbReference>
<dbReference type="PANTHER" id="PTHR42928">
    <property type="entry name" value="TRICARBOXYLATE-BINDING PROTEIN"/>
    <property type="match status" value="1"/>
</dbReference>
<gene>
    <name evidence="2" type="ORF">I5803_08190</name>
</gene>
<dbReference type="PANTHER" id="PTHR42928:SF5">
    <property type="entry name" value="BLR1237 PROTEIN"/>
    <property type="match status" value="1"/>
</dbReference>
<evidence type="ECO:0000256" key="1">
    <source>
        <dbReference type="ARBA" id="ARBA00006987"/>
    </source>
</evidence>
<dbReference type="InterPro" id="IPR005064">
    <property type="entry name" value="BUG"/>
</dbReference>
<evidence type="ECO:0000313" key="2">
    <source>
        <dbReference type="EMBL" id="MBG9387996.1"/>
    </source>
</evidence>
<dbReference type="AlphaFoldDB" id="A0A931H3M5"/>
<proteinExistence type="inferred from homology"/>
<dbReference type="InterPro" id="IPR042100">
    <property type="entry name" value="Bug_dom1"/>
</dbReference>
<protein>
    <submittedName>
        <fullName evidence="2">Tripartite tricarboxylate transporter substrate binding protein</fullName>
    </submittedName>
</protein>
<sequence length="292" mass="30402">MIIPLAAGSTADINARILGTEFTADLGQPVVIDNKAGAGGSIAIAELKRAPADGYTLGYVTQGTQVFVPSLYSKVAYDPIKDFSPIGMIGGVSNVLVVPPTSKARTVAELISLARSSPGKYTYASGGPGTSHHLSGVLFAQKAGLNLLHVPYKGAPQGVIALMSGEVDMAFFNTPNVLAQIRSGQLIALATTGTKRSPLLPDVPTMQEAGVRDYDVFTWSALVTPANTPPEVLAKLRASLKKATDSPAVRAKLVDQGLELLGDSSPEALTRLLAEDLKKWPAIIKASGAKAD</sequence>
<evidence type="ECO:0000313" key="3">
    <source>
        <dbReference type="Proteomes" id="UP000651050"/>
    </source>
</evidence>